<dbReference type="EMBL" id="PQWM01000053">
    <property type="protein sequence ID" value="RDZ07675.1"/>
    <property type="molecule type" value="Genomic_DNA"/>
</dbReference>
<dbReference type="GO" id="GO:0005737">
    <property type="term" value="C:cytoplasm"/>
    <property type="evidence" value="ECO:0007669"/>
    <property type="project" value="TreeGrafter"/>
</dbReference>
<accession>A0A3D8WUC7</accession>
<dbReference type="InterPro" id="IPR050791">
    <property type="entry name" value="Aldo-Keto_reductase"/>
</dbReference>
<dbReference type="InterPro" id="IPR023210">
    <property type="entry name" value="NADP_OxRdtase_dom"/>
</dbReference>
<feature type="domain" description="NADP-dependent oxidoreductase" evidence="2">
    <location>
        <begin position="16"/>
        <end position="309"/>
    </location>
</feature>
<organism evidence="3 4">
    <name type="scientific">Priestia megaterium</name>
    <name type="common">Bacillus megaterium</name>
    <dbReference type="NCBI Taxonomy" id="1404"/>
    <lineage>
        <taxon>Bacteria</taxon>
        <taxon>Bacillati</taxon>
        <taxon>Bacillota</taxon>
        <taxon>Bacilli</taxon>
        <taxon>Bacillales</taxon>
        <taxon>Bacillaceae</taxon>
        <taxon>Priestia</taxon>
    </lineage>
</organism>
<evidence type="ECO:0000313" key="3">
    <source>
        <dbReference type="EMBL" id="RDZ07675.1"/>
    </source>
</evidence>
<dbReference type="Proteomes" id="UP000256519">
    <property type="component" value="Unassembled WGS sequence"/>
</dbReference>
<dbReference type="GO" id="GO:0016491">
    <property type="term" value="F:oxidoreductase activity"/>
    <property type="evidence" value="ECO:0007669"/>
    <property type="project" value="UniProtKB-KW"/>
</dbReference>
<dbReference type="InterPro" id="IPR036812">
    <property type="entry name" value="NAD(P)_OxRdtase_dom_sf"/>
</dbReference>
<dbReference type="Gene3D" id="3.20.20.100">
    <property type="entry name" value="NADP-dependent oxidoreductase domain"/>
    <property type="match status" value="1"/>
</dbReference>
<dbReference type="RefSeq" id="WP_116078311.1">
    <property type="nucleotide sequence ID" value="NZ_CP187639.1"/>
</dbReference>
<evidence type="ECO:0000313" key="4">
    <source>
        <dbReference type="Proteomes" id="UP000256519"/>
    </source>
</evidence>
<reference evidence="3 4" key="1">
    <citation type="journal article" date="2018" name="Appl. Environ. Microbiol.">
        <title>Antimicrobial susceptibility testing and tentative epidemiological cut-off values of five Bacillus species relevant for use as animal feed additives or for plant protection.</title>
        <authorList>
            <person name="Agerso Y."/>
            <person name="Stuer-Lauridsen B."/>
            <person name="Bjerre K."/>
            <person name="Jensen M.G."/>
            <person name="Johansen E."/>
            <person name="Bennedsen M."/>
            <person name="Brockmann E."/>
            <person name="Nielsen B."/>
        </authorList>
    </citation>
    <scope>NUCLEOTIDE SEQUENCE [LARGE SCALE GENOMIC DNA]</scope>
    <source>
        <strain evidence="3 4">CHCC20162</strain>
    </source>
</reference>
<keyword evidence="1" id="KW-0560">Oxidoreductase</keyword>
<sequence>MKHRDLGKQGLNVSTLGLGTMGMSYAYGPPSDEEEGIKTIQHAYELGVNFFDTAELYGHGHNEKLVGSAVKGFRENVVLATKFGFDMTVEPLGSRFNSHPDNIRKVAENSLRYLQTDYIDVFYQHILDPNIPIEEVAGTVGELIKEGKVKYFGLSNVGPETIRRAYAVTPVSVLQSEYSIFEREVEEKTLPVLRELGIGLVPYAPLGRGFLTDVVKPAEEYAEDDYRRIDERWKGENFIYNLRATEQLKEMAADKDITVAQLALAWLLAQGEDIVPIPGSRSMTRVKQNIGAANVKLAQADLNRINEIIPHGAAGGRLPAEIINNFTSD</sequence>
<dbReference type="PRINTS" id="PR00069">
    <property type="entry name" value="ALDKETRDTASE"/>
</dbReference>
<dbReference type="SUPFAM" id="SSF51430">
    <property type="entry name" value="NAD(P)-linked oxidoreductase"/>
    <property type="match status" value="1"/>
</dbReference>
<dbReference type="PANTHER" id="PTHR43625:SF99">
    <property type="entry name" value="ALDO-KETO REDUCTASE 1-RELATED"/>
    <property type="match status" value="1"/>
</dbReference>
<name>A0A3D8WUC7_PRIMG</name>
<proteinExistence type="predicted"/>
<gene>
    <name evidence="3" type="ORF">C3744_27345</name>
</gene>
<protein>
    <submittedName>
        <fullName evidence="3">Aldo/keto reductase</fullName>
    </submittedName>
</protein>
<dbReference type="Pfam" id="PF00248">
    <property type="entry name" value="Aldo_ket_red"/>
    <property type="match status" value="1"/>
</dbReference>
<dbReference type="InterPro" id="IPR020471">
    <property type="entry name" value="AKR"/>
</dbReference>
<evidence type="ECO:0000256" key="1">
    <source>
        <dbReference type="ARBA" id="ARBA00023002"/>
    </source>
</evidence>
<dbReference type="AlphaFoldDB" id="A0A3D8WUC7"/>
<comment type="caution">
    <text evidence="3">The sequence shown here is derived from an EMBL/GenBank/DDBJ whole genome shotgun (WGS) entry which is preliminary data.</text>
</comment>
<dbReference type="PANTHER" id="PTHR43625">
    <property type="entry name" value="AFLATOXIN B1 ALDEHYDE REDUCTASE"/>
    <property type="match status" value="1"/>
</dbReference>
<evidence type="ECO:0000259" key="2">
    <source>
        <dbReference type="Pfam" id="PF00248"/>
    </source>
</evidence>